<dbReference type="Proteomes" id="UP000219621">
    <property type="component" value="Unassembled WGS sequence"/>
</dbReference>
<reference evidence="2 3" key="1">
    <citation type="submission" date="2017-09" db="EMBL/GenBank/DDBJ databases">
        <authorList>
            <person name="Ehlers B."/>
            <person name="Leendertz F.H."/>
        </authorList>
    </citation>
    <scope>NUCLEOTIDE SEQUENCE [LARGE SCALE GENOMIC DNA]</scope>
    <source>
        <strain evidence="2 3">USBA 140</strain>
    </source>
</reference>
<dbReference type="EMBL" id="OCNJ01000006">
    <property type="protein sequence ID" value="SOD97238.1"/>
    <property type="molecule type" value="Genomic_DNA"/>
</dbReference>
<proteinExistence type="predicted"/>
<evidence type="ECO:0000313" key="3">
    <source>
        <dbReference type="Proteomes" id="UP000219621"/>
    </source>
</evidence>
<feature type="compositionally biased region" description="Polar residues" evidence="1">
    <location>
        <begin position="120"/>
        <end position="142"/>
    </location>
</feature>
<organism evidence="2 3">
    <name type="scientific">Caenispirillum bisanense</name>
    <dbReference type="NCBI Taxonomy" id="414052"/>
    <lineage>
        <taxon>Bacteria</taxon>
        <taxon>Pseudomonadati</taxon>
        <taxon>Pseudomonadota</taxon>
        <taxon>Alphaproteobacteria</taxon>
        <taxon>Rhodospirillales</taxon>
        <taxon>Novispirillaceae</taxon>
        <taxon>Caenispirillum</taxon>
    </lineage>
</organism>
<dbReference type="AlphaFoldDB" id="A0A286GNY3"/>
<evidence type="ECO:0000256" key="1">
    <source>
        <dbReference type="SAM" id="MobiDB-lite"/>
    </source>
</evidence>
<evidence type="ECO:0000313" key="2">
    <source>
        <dbReference type="EMBL" id="SOD97238.1"/>
    </source>
</evidence>
<feature type="region of interest" description="Disordered" evidence="1">
    <location>
        <begin position="120"/>
        <end position="144"/>
    </location>
</feature>
<gene>
    <name evidence="2" type="ORF">SAMN05421508_106346</name>
</gene>
<sequence>MPARAPITSCRSCCRPSRARPRPPRRRRQWPPRSRLRRWPQHCRRSRPEIAVESARTRDRGRDSNQPAPHGAALVPSLHVVRCLALLPLCSVMCVTLRAVPCRYFETSSKCGMFRNRSSFQAPSMSQSAPQRSRTPRRSAQSRMWRASATKRGISFQSTGWGATSTASEGSLSCLLYDSRSLHLPSKTAASRVACSRCPSRIVKNYASGRRSDRFRDRAAQVGEERWPRLFGQFGGRAKLVPFHDYAARAVAGTVSGARPGDGAGAAR</sequence>
<feature type="compositionally biased region" description="Basic and acidic residues" evidence="1">
    <location>
        <begin position="46"/>
        <end position="63"/>
    </location>
</feature>
<feature type="compositionally biased region" description="Basic residues" evidence="1">
    <location>
        <begin position="17"/>
        <end position="45"/>
    </location>
</feature>
<protein>
    <submittedName>
        <fullName evidence="2">Uncharacterized protein</fullName>
    </submittedName>
</protein>
<name>A0A286GNY3_9PROT</name>
<accession>A0A286GNY3</accession>
<feature type="region of interest" description="Disordered" evidence="1">
    <location>
        <begin position="1"/>
        <end position="71"/>
    </location>
</feature>
<keyword evidence="3" id="KW-1185">Reference proteome</keyword>